<proteinExistence type="inferred from homology"/>
<dbReference type="STRING" id="196109.A0A136JD86"/>
<feature type="non-terminal residue" evidence="6">
    <location>
        <position position="401"/>
    </location>
</feature>
<dbReference type="Proteomes" id="UP000070501">
    <property type="component" value="Unassembled WGS sequence"/>
</dbReference>
<protein>
    <submittedName>
        <fullName evidence="6">Alpha/Beta hydrolase protein</fullName>
    </submittedName>
</protein>
<evidence type="ECO:0000256" key="3">
    <source>
        <dbReference type="ARBA" id="ARBA00022801"/>
    </source>
</evidence>
<evidence type="ECO:0000313" key="7">
    <source>
        <dbReference type="Proteomes" id="UP000070501"/>
    </source>
</evidence>
<keyword evidence="2" id="KW-0058">Aromatic hydrocarbons catabolism</keyword>
<dbReference type="GO" id="GO:0097176">
    <property type="term" value="P:epoxide metabolic process"/>
    <property type="evidence" value="ECO:0007669"/>
    <property type="project" value="TreeGrafter"/>
</dbReference>
<feature type="active site" description="Proton donor" evidence="4">
    <location>
        <position position="322"/>
    </location>
</feature>
<dbReference type="InterPro" id="IPR029058">
    <property type="entry name" value="AB_hydrolase_fold"/>
</dbReference>
<dbReference type="InterPro" id="IPR016292">
    <property type="entry name" value="Epoxide_hydrolase"/>
</dbReference>
<dbReference type="InterPro" id="IPR010497">
    <property type="entry name" value="Epoxide_hydro_N"/>
</dbReference>
<dbReference type="AlphaFoldDB" id="A0A136JD86"/>
<gene>
    <name evidence="6" type="ORF">Micbo1qcDRAFT_130611</name>
</gene>
<evidence type="ECO:0000259" key="5">
    <source>
        <dbReference type="Pfam" id="PF06441"/>
    </source>
</evidence>
<organism evidence="6 7">
    <name type="scientific">Microdochium bolleyi</name>
    <dbReference type="NCBI Taxonomy" id="196109"/>
    <lineage>
        <taxon>Eukaryota</taxon>
        <taxon>Fungi</taxon>
        <taxon>Dikarya</taxon>
        <taxon>Ascomycota</taxon>
        <taxon>Pezizomycotina</taxon>
        <taxon>Sordariomycetes</taxon>
        <taxon>Xylariomycetidae</taxon>
        <taxon>Xylariales</taxon>
        <taxon>Microdochiaceae</taxon>
        <taxon>Microdochium</taxon>
    </lineage>
</organism>
<dbReference type="OrthoDB" id="7130006at2759"/>
<sequence length="401" mass="45414">MHTSMPPLTQTEVRPYKIAVDDSQLDDLRDRLARARLPDELDGPEWDLGAPLRDISQILNYWRDTYDWRAAEDRLNREFPQFVTSIAVDGFDPIDVHFIHQRSPSEKAFPLLFVHGWPGSFLEGTKIVHPLSEGGPGVPGFHVVVPSLPNFGFSGGVQKRGFAAQHHAEALHKLMLRLGYTEYATQGGDWGWFITRALGVKYPDHVRASHYNLDSGMPPTFSQHPRLAIEHSLSRYTDADKRGFARNQWFQKVGSAYHKLQSTKPQTIGYALRDSPVALLSWIYEKLHDWTDEYPWTHDEICTWISIYWFSTAGPQASVRLYYEVAQNSHPGASAERQNRVKIGLGHFPGDVVVLPSTWTRTQGDVVYEKSHPSGGHFAAWERPEAIVSDLRAMFREGGGA</sequence>
<feature type="domain" description="Epoxide hydrolase N-terminal" evidence="5">
    <location>
        <begin position="13"/>
        <end position="123"/>
    </location>
</feature>
<dbReference type="InParanoid" id="A0A136JD86"/>
<dbReference type="SUPFAM" id="SSF53474">
    <property type="entry name" value="alpha/beta-Hydrolases"/>
    <property type="match status" value="1"/>
</dbReference>
<feature type="active site" description="Nucleophile" evidence="4">
    <location>
        <position position="189"/>
    </location>
</feature>
<evidence type="ECO:0000256" key="1">
    <source>
        <dbReference type="ARBA" id="ARBA00010088"/>
    </source>
</evidence>
<accession>A0A136JD86</accession>
<comment type="similarity">
    <text evidence="1">Belongs to the peptidase S33 family.</text>
</comment>
<dbReference type="InterPro" id="IPR000639">
    <property type="entry name" value="Epox_hydrolase-like"/>
</dbReference>
<feature type="active site" description="Proton acceptor" evidence="4">
    <location>
        <position position="377"/>
    </location>
</feature>
<dbReference type="Gene3D" id="3.40.50.1820">
    <property type="entry name" value="alpha/beta hydrolase"/>
    <property type="match status" value="1"/>
</dbReference>
<reference evidence="7" key="1">
    <citation type="submission" date="2016-02" db="EMBL/GenBank/DDBJ databases">
        <title>Draft genome sequence of Microdochium bolleyi, a fungal endophyte of beachgrass.</title>
        <authorList>
            <consortium name="DOE Joint Genome Institute"/>
            <person name="David A.S."/>
            <person name="May G."/>
            <person name="Haridas S."/>
            <person name="Lim J."/>
            <person name="Wang M."/>
            <person name="Labutti K."/>
            <person name="Lipzen A."/>
            <person name="Barry K."/>
            <person name="Grigoriev I.V."/>
        </authorList>
    </citation>
    <scope>NUCLEOTIDE SEQUENCE [LARGE SCALE GENOMIC DNA]</scope>
    <source>
        <strain evidence="7">J235TASD1</strain>
    </source>
</reference>
<dbReference type="GO" id="GO:0004301">
    <property type="term" value="F:epoxide hydrolase activity"/>
    <property type="evidence" value="ECO:0007669"/>
    <property type="project" value="TreeGrafter"/>
</dbReference>
<dbReference type="EMBL" id="KQ964246">
    <property type="protein sequence ID" value="KXJ95112.1"/>
    <property type="molecule type" value="Genomic_DNA"/>
</dbReference>
<dbReference type="PRINTS" id="PR00412">
    <property type="entry name" value="EPOXHYDRLASE"/>
</dbReference>
<keyword evidence="3 6" id="KW-0378">Hydrolase</keyword>
<name>A0A136JD86_9PEZI</name>
<evidence type="ECO:0000256" key="2">
    <source>
        <dbReference type="ARBA" id="ARBA00022797"/>
    </source>
</evidence>
<evidence type="ECO:0000256" key="4">
    <source>
        <dbReference type="PIRSR" id="PIRSR001112-1"/>
    </source>
</evidence>
<keyword evidence="7" id="KW-1185">Reference proteome</keyword>
<dbReference type="Pfam" id="PF06441">
    <property type="entry name" value="EHN"/>
    <property type="match status" value="1"/>
</dbReference>
<evidence type="ECO:0000313" key="6">
    <source>
        <dbReference type="EMBL" id="KXJ95112.1"/>
    </source>
</evidence>
<dbReference type="PANTHER" id="PTHR21661:SF35">
    <property type="entry name" value="EPOXIDE HYDROLASE"/>
    <property type="match status" value="1"/>
</dbReference>
<dbReference type="PIRSF" id="PIRSF001112">
    <property type="entry name" value="Epoxide_hydrolase"/>
    <property type="match status" value="1"/>
</dbReference>
<dbReference type="PANTHER" id="PTHR21661">
    <property type="entry name" value="EPOXIDE HYDROLASE 1-RELATED"/>
    <property type="match status" value="1"/>
</dbReference>